<dbReference type="Pfam" id="PF13689">
    <property type="entry name" value="DUF4154"/>
    <property type="match status" value="1"/>
</dbReference>
<sequence length="176" mass="18044">MKHLSFLAGPVLVTSMIWPAATAPSAVLNVPVAARIISFVQPSPVGLVPVGIVYQPGNAASEAEASDMERMLTGGFTLGRATLRTRRVAVSNLGQLTGTKAAFVTTGLRAHQDEVAAAASAQSILTITADAGCVVAGKCIVGISGASKTQIIVNKAAARRSGIRFGSAFLMLVKEI</sequence>
<dbReference type="Proteomes" id="UP000244189">
    <property type="component" value="Unassembled WGS sequence"/>
</dbReference>
<name>A0A2T5GH42_9SPHN</name>
<reference evidence="2 3" key="1">
    <citation type="submission" date="2018-04" db="EMBL/GenBank/DDBJ databases">
        <title>Genomic Encyclopedia of Type Strains, Phase III (KMG-III): the genomes of soil and plant-associated and newly described type strains.</title>
        <authorList>
            <person name="Whitman W."/>
        </authorList>
    </citation>
    <scope>NUCLEOTIDE SEQUENCE [LARGE SCALE GENOMIC DNA]</scope>
    <source>
        <strain evidence="2 3">MA101b</strain>
    </source>
</reference>
<evidence type="ECO:0000313" key="2">
    <source>
        <dbReference type="EMBL" id="PTQ58637.1"/>
    </source>
</evidence>
<evidence type="ECO:0000313" key="3">
    <source>
        <dbReference type="Proteomes" id="UP000244189"/>
    </source>
</evidence>
<gene>
    <name evidence="2" type="ORF">C8J26_3504</name>
</gene>
<feature type="signal peptide" evidence="1">
    <location>
        <begin position="1"/>
        <end position="20"/>
    </location>
</feature>
<dbReference type="InterPro" id="IPR025293">
    <property type="entry name" value="YfiR/HmsC-like"/>
</dbReference>
<feature type="chain" id="PRO_5015406551" evidence="1">
    <location>
        <begin position="21"/>
        <end position="176"/>
    </location>
</feature>
<dbReference type="EMBL" id="QAOG01000007">
    <property type="protein sequence ID" value="PTQ58637.1"/>
    <property type="molecule type" value="Genomic_DNA"/>
</dbReference>
<protein>
    <submittedName>
        <fullName evidence="2">Uncharacterized protein DUF4154</fullName>
    </submittedName>
</protein>
<proteinExistence type="predicted"/>
<evidence type="ECO:0000256" key="1">
    <source>
        <dbReference type="SAM" id="SignalP"/>
    </source>
</evidence>
<comment type="caution">
    <text evidence="2">The sequence shown here is derived from an EMBL/GenBank/DDBJ whole genome shotgun (WGS) entry which is preliminary data.</text>
</comment>
<keyword evidence="3" id="KW-1185">Reference proteome</keyword>
<accession>A0A2T5GH42</accession>
<keyword evidence="1" id="KW-0732">Signal</keyword>
<organism evidence="2 3">
    <name type="scientific">Sphingomonas aurantiaca</name>
    <dbReference type="NCBI Taxonomy" id="185949"/>
    <lineage>
        <taxon>Bacteria</taxon>
        <taxon>Pseudomonadati</taxon>
        <taxon>Pseudomonadota</taxon>
        <taxon>Alphaproteobacteria</taxon>
        <taxon>Sphingomonadales</taxon>
        <taxon>Sphingomonadaceae</taxon>
        <taxon>Sphingomonas</taxon>
    </lineage>
</organism>
<dbReference type="AlphaFoldDB" id="A0A2T5GH42"/>